<accession>A0A5B0PM22</accession>
<name>A0A5B0PM22_PUCGR</name>
<organism evidence="2 3">
    <name type="scientific">Puccinia graminis f. sp. tritici</name>
    <dbReference type="NCBI Taxonomy" id="56615"/>
    <lineage>
        <taxon>Eukaryota</taxon>
        <taxon>Fungi</taxon>
        <taxon>Dikarya</taxon>
        <taxon>Basidiomycota</taxon>
        <taxon>Pucciniomycotina</taxon>
        <taxon>Pucciniomycetes</taxon>
        <taxon>Pucciniales</taxon>
        <taxon>Pucciniaceae</taxon>
        <taxon>Puccinia</taxon>
    </lineage>
</organism>
<feature type="compositionally biased region" description="Polar residues" evidence="1">
    <location>
        <begin position="67"/>
        <end position="79"/>
    </location>
</feature>
<reference evidence="2 3" key="1">
    <citation type="submission" date="2019-05" db="EMBL/GenBank/DDBJ databases">
        <title>Emergence of the Ug99 lineage of the wheat stem rust pathogen through somatic hybridization.</title>
        <authorList>
            <person name="Li F."/>
            <person name="Upadhyaya N.M."/>
            <person name="Sperschneider J."/>
            <person name="Matny O."/>
            <person name="Nguyen-Phuc H."/>
            <person name="Mago R."/>
            <person name="Raley C."/>
            <person name="Miller M.E."/>
            <person name="Silverstein K.A.T."/>
            <person name="Henningsen E."/>
            <person name="Hirsch C.D."/>
            <person name="Visser B."/>
            <person name="Pretorius Z.A."/>
            <person name="Steffenson B.J."/>
            <person name="Schwessinger B."/>
            <person name="Dodds P.N."/>
            <person name="Figueroa M."/>
        </authorList>
    </citation>
    <scope>NUCLEOTIDE SEQUENCE [LARGE SCALE GENOMIC DNA]</scope>
    <source>
        <strain evidence="2">21-0</strain>
    </source>
</reference>
<sequence length="126" mass="13023">MVIAVQSDTGGPAPNPGFTCKNIQGKTEASCFVQQDDSGTSKYYVALAPNASTDDKYTCESVKIQKTAAQGTTCCTPGTSPKPADPEKDPQPTPEAPPAGMTEEQYKSACGKADDPASTSTTEADP</sequence>
<comment type="caution">
    <text evidence="2">The sequence shown here is derived from an EMBL/GenBank/DDBJ whole genome shotgun (WGS) entry which is preliminary data.</text>
</comment>
<gene>
    <name evidence="2" type="ORF">PGT21_027879</name>
</gene>
<evidence type="ECO:0000313" key="3">
    <source>
        <dbReference type="Proteomes" id="UP000324748"/>
    </source>
</evidence>
<evidence type="ECO:0000313" key="2">
    <source>
        <dbReference type="EMBL" id="KAA1101694.1"/>
    </source>
</evidence>
<proteinExistence type="predicted"/>
<feature type="region of interest" description="Disordered" evidence="1">
    <location>
        <begin position="67"/>
        <end position="126"/>
    </location>
</feature>
<dbReference type="EMBL" id="VSWC01000053">
    <property type="protein sequence ID" value="KAA1101694.1"/>
    <property type="molecule type" value="Genomic_DNA"/>
</dbReference>
<protein>
    <submittedName>
        <fullName evidence="2">Uncharacterized protein</fullName>
    </submittedName>
</protein>
<dbReference type="AlphaFoldDB" id="A0A5B0PM22"/>
<keyword evidence="3" id="KW-1185">Reference proteome</keyword>
<dbReference type="OrthoDB" id="10272316at2759"/>
<feature type="compositionally biased region" description="Polar residues" evidence="1">
    <location>
        <begin position="117"/>
        <end position="126"/>
    </location>
</feature>
<evidence type="ECO:0000256" key="1">
    <source>
        <dbReference type="SAM" id="MobiDB-lite"/>
    </source>
</evidence>
<dbReference type="Proteomes" id="UP000324748">
    <property type="component" value="Unassembled WGS sequence"/>
</dbReference>